<proteinExistence type="predicted"/>
<feature type="signal peptide" evidence="1">
    <location>
        <begin position="1"/>
        <end position="18"/>
    </location>
</feature>
<reference evidence="2 3" key="1">
    <citation type="submission" date="2024-10" db="EMBL/GenBank/DDBJ databases">
        <title>The Natural Products Discovery Center: Release of the First 8490 Sequenced Strains for Exploring Actinobacteria Biosynthetic Diversity.</title>
        <authorList>
            <person name="Kalkreuter E."/>
            <person name="Kautsar S.A."/>
            <person name="Yang D."/>
            <person name="Bader C.D."/>
            <person name="Teijaro C.N."/>
            <person name="Fluegel L."/>
            <person name="Davis C.M."/>
            <person name="Simpson J.R."/>
            <person name="Lauterbach L."/>
            <person name="Steele A.D."/>
            <person name="Gui C."/>
            <person name="Meng S."/>
            <person name="Li G."/>
            <person name="Viehrig K."/>
            <person name="Ye F."/>
            <person name="Su P."/>
            <person name="Kiefer A.F."/>
            <person name="Nichols A."/>
            <person name="Cepeda A.J."/>
            <person name="Yan W."/>
            <person name="Fan B."/>
            <person name="Jiang Y."/>
            <person name="Adhikari A."/>
            <person name="Zheng C.-J."/>
            <person name="Schuster L."/>
            <person name="Cowan T.M."/>
            <person name="Smanski M.J."/>
            <person name="Chevrette M.G."/>
            <person name="De Carvalho L.P.S."/>
            <person name="Shen B."/>
        </authorList>
    </citation>
    <scope>NUCLEOTIDE SEQUENCE [LARGE SCALE GENOMIC DNA]</scope>
    <source>
        <strain evidence="2 3">NPDC002173</strain>
    </source>
</reference>
<dbReference type="EMBL" id="JBIASD010000026">
    <property type="protein sequence ID" value="MFF3670016.1"/>
    <property type="molecule type" value="Genomic_DNA"/>
</dbReference>
<sequence length="283" mass="30226">MRRGAAILAVVAALAVSACTPESPSPSPEPSPVAFHPTADPVRWSGFALNGQSLHLATGEEMVIENARDMVISRDGHRIAYLDTSAKRYVALDLRDGRSRHLTRPLTAAETDGQRRRPRPLVASGDGRFFAVAIHMRASTVVTNFETGAARTIPKLCVLFGLASATVVGARECGWDGGIVAIDAKGRAKHVSEYLNANHVMSLSPDGTLLMGCHGLIAFYDAKTGARVRDFPTPGCGEEAQWLDDRHVIIDSIVDVTTGALTRARGVPARLDPRTSFGTLPVP</sequence>
<dbReference type="InterPro" id="IPR011044">
    <property type="entry name" value="Quino_amine_DH_bsu"/>
</dbReference>
<dbReference type="InterPro" id="IPR015943">
    <property type="entry name" value="WD40/YVTN_repeat-like_dom_sf"/>
</dbReference>
<dbReference type="PROSITE" id="PS51257">
    <property type="entry name" value="PROKAR_LIPOPROTEIN"/>
    <property type="match status" value="1"/>
</dbReference>
<evidence type="ECO:0000256" key="1">
    <source>
        <dbReference type="SAM" id="SignalP"/>
    </source>
</evidence>
<evidence type="ECO:0000313" key="3">
    <source>
        <dbReference type="Proteomes" id="UP001602013"/>
    </source>
</evidence>
<accession>A0ABW6SYC6</accession>
<keyword evidence="1" id="KW-0732">Signal</keyword>
<organism evidence="2 3">
    <name type="scientific">Microtetraspora malaysiensis</name>
    <dbReference type="NCBI Taxonomy" id="161358"/>
    <lineage>
        <taxon>Bacteria</taxon>
        <taxon>Bacillati</taxon>
        <taxon>Actinomycetota</taxon>
        <taxon>Actinomycetes</taxon>
        <taxon>Streptosporangiales</taxon>
        <taxon>Streptosporangiaceae</taxon>
        <taxon>Microtetraspora</taxon>
    </lineage>
</organism>
<dbReference type="Proteomes" id="UP001602013">
    <property type="component" value="Unassembled WGS sequence"/>
</dbReference>
<dbReference type="Gene3D" id="2.130.10.10">
    <property type="entry name" value="YVTN repeat-like/Quinoprotein amine dehydrogenase"/>
    <property type="match status" value="1"/>
</dbReference>
<comment type="caution">
    <text evidence="2">The sequence shown here is derived from an EMBL/GenBank/DDBJ whole genome shotgun (WGS) entry which is preliminary data.</text>
</comment>
<evidence type="ECO:0000313" key="2">
    <source>
        <dbReference type="EMBL" id="MFF3670016.1"/>
    </source>
</evidence>
<dbReference type="RefSeq" id="WP_387416280.1">
    <property type="nucleotide sequence ID" value="NZ_JBIASD010000026.1"/>
</dbReference>
<protein>
    <submittedName>
        <fullName evidence="2">Uncharacterized protein</fullName>
    </submittedName>
</protein>
<feature type="chain" id="PRO_5047542469" evidence="1">
    <location>
        <begin position="19"/>
        <end position="283"/>
    </location>
</feature>
<gene>
    <name evidence="2" type="ORF">ACFYXI_30965</name>
</gene>
<dbReference type="SUPFAM" id="SSF50969">
    <property type="entry name" value="YVTN repeat-like/Quinoprotein amine dehydrogenase"/>
    <property type="match status" value="1"/>
</dbReference>
<name>A0ABW6SYC6_9ACTN</name>
<keyword evidence="3" id="KW-1185">Reference proteome</keyword>